<comment type="cofactor">
    <cofactor evidence="1">
        <name>FAD</name>
        <dbReference type="ChEBI" id="CHEBI:57692"/>
    </cofactor>
</comment>
<evidence type="ECO:0000313" key="8">
    <source>
        <dbReference type="Proteomes" id="UP000034224"/>
    </source>
</evidence>
<dbReference type="InterPro" id="IPR051169">
    <property type="entry name" value="NADH-Q_oxidoreductase"/>
</dbReference>
<keyword evidence="4" id="KW-0274">FAD</keyword>
<evidence type="ECO:0000313" key="7">
    <source>
        <dbReference type="EMBL" id="KKW15046.1"/>
    </source>
</evidence>
<name>A0A0G1W8C5_9BACT</name>
<keyword evidence="3" id="KW-0285">Flavoprotein</keyword>
<keyword evidence="5" id="KW-0560">Oxidoreductase</keyword>
<proteinExistence type="inferred from homology"/>
<dbReference type="PRINTS" id="PR00411">
    <property type="entry name" value="PNDRDTASEI"/>
</dbReference>
<dbReference type="PANTHER" id="PTHR42913">
    <property type="entry name" value="APOPTOSIS-INDUCING FACTOR 1"/>
    <property type="match status" value="1"/>
</dbReference>
<dbReference type="GO" id="GO:0019646">
    <property type="term" value="P:aerobic electron transport chain"/>
    <property type="evidence" value="ECO:0007669"/>
    <property type="project" value="TreeGrafter"/>
</dbReference>
<dbReference type="PANTHER" id="PTHR42913:SF3">
    <property type="entry name" value="64 KDA MITOCHONDRIAL NADH DEHYDROGENASE (EUROFUNG)"/>
    <property type="match status" value="1"/>
</dbReference>
<feature type="domain" description="FAD/NAD(P)-binding" evidence="6">
    <location>
        <begin position="3"/>
        <end position="330"/>
    </location>
</feature>
<comment type="caution">
    <text evidence="7">The sequence shown here is derived from an EMBL/GenBank/DDBJ whole genome shotgun (WGS) entry which is preliminary data.</text>
</comment>
<reference evidence="7 8" key="1">
    <citation type="journal article" date="2015" name="Nature">
        <title>rRNA introns, odd ribosomes, and small enigmatic genomes across a large radiation of phyla.</title>
        <authorList>
            <person name="Brown C.T."/>
            <person name="Hug L.A."/>
            <person name="Thomas B.C."/>
            <person name="Sharon I."/>
            <person name="Castelle C.J."/>
            <person name="Singh A."/>
            <person name="Wilkins M.J."/>
            <person name="Williams K.H."/>
            <person name="Banfield J.F."/>
        </authorList>
    </citation>
    <scope>NUCLEOTIDE SEQUENCE [LARGE SCALE GENOMIC DNA]</scope>
</reference>
<dbReference type="PRINTS" id="PR00368">
    <property type="entry name" value="FADPNR"/>
</dbReference>
<evidence type="ECO:0000256" key="2">
    <source>
        <dbReference type="ARBA" id="ARBA00005272"/>
    </source>
</evidence>
<dbReference type="Pfam" id="PF07992">
    <property type="entry name" value="Pyr_redox_2"/>
    <property type="match status" value="1"/>
</dbReference>
<accession>A0A0G1W8C5</accession>
<gene>
    <name evidence="7" type="ORF">UY55_C0002G0104</name>
</gene>
<evidence type="ECO:0000256" key="4">
    <source>
        <dbReference type="ARBA" id="ARBA00022827"/>
    </source>
</evidence>
<dbReference type="InterPro" id="IPR023753">
    <property type="entry name" value="FAD/NAD-binding_dom"/>
</dbReference>
<evidence type="ECO:0000256" key="5">
    <source>
        <dbReference type="ARBA" id="ARBA00023002"/>
    </source>
</evidence>
<dbReference type="Proteomes" id="UP000034224">
    <property type="component" value="Unassembled WGS sequence"/>
</dbReference>
<dbReference type="AlphaFoldDB" id="A0A0G1W8C5"/>
<evidence type="ECO:0000256" key="3">
    <source>
        <dbReference type="ARBA" id="ARBA00022630"/>
    </source>
</evidence>
<sequence length="425" mass="47631">MKNIVILGGGFGGVQAALTLEKKLKKLRVKNDYEIILVDKEPHHTFTPLLYEAATTSKNLADYVELKSLVSFPFAELFKDKNIRVVNDVILHIDTAEGLVHLKQSKIRFEYLVVALGAETNYFNMFGLEENALPLKTFMDAIRLRDAIWRRAEEGAERLRVVIGGGGSTGVELASEIKEWTRELQEEVNKSCNIDVMIIEGSKNILPGFDGRVVRKVEKRLKKIGVAIVRDEKVDKVTQKDIILESAEKIAYDILVWAGGVKAVPLTEKMPLKKEKRGRIEIMGGLECIPESPDLKIYGKIYAVGDAACIINPKTNLPVPQVARAAITQGKIAAKNIIEDIKKQNFLSKKIKQYVYKPMNYPYIVPVGGKYAVAKIGLIVISGLLAWIFKGVVELNYFLSIMNPFKALKIWLHGLRVFIQNDRLG</sequence>
<dbReference type="EMBL" id="LCQK01000002">
    <property type="protein sequence ID" value="KKW15046.1"/>
    <property type="molecule type" value="Genomic_DNA"/>
</dbReference>
<dbReference type="GO" id="GO:0003955">
    <property type="term" value="F:NAD(P)H dehydrogenase (quinone) activity"/>
    <property type="evidence" value="ECO:0007669"/>
    <property type="project" value="TreeGrafter"/>
</dbReference>
<dbReference type="SUPFAM" id="SSF51905">
    <property type="entry name" value="FAD/NAD(P)-binding domain"/>
    <property type="match status" value="2"/>
</dbReference>
<protein>
    <submittedName>
        <fullName evidence="7">FAD-dependent pyridine nucleotide-disulfide oxidoreductase</fullName>
    </submittedName>
</protein>
<dbReference type="STRING" id="1618665.UY55_C0002G0104"/>
<evidence type="ECO:0000259" key="6">
    <source>
        <dbReference type="Pfam" id="PF07992"/>
    </source>
</evidence>
<evidence type="ECO:0000256" key="1">
    <source>
        <dbReference type="ARBA" id="ARBA00001974"/>
    </source>
</evidence>
<dbReference type="Gene3D" id="3.50.50.100">
    <property type="match status" value="1"/>
</dbReference>
<comment type="similarity">
    <text evidence="2">Belongs to the NADH dehydrogenase family.</text>
</comment>
<organism evidence="7 8">
    <name type="scientific">Candidatus Jorgensenbacteria bacterium GW2011_GWB1_50_10</name>
    <dbReference type="NCBI Taxonomy" id="1618665"/>
    <lineage>
        <taxon>Bacteria</taxon>
        <taxon>Candidatus Joergenseniibacteriota</taxon>
    </lineage>
</organism>
<dbReference type="InterPro" id="IPR036188">
    <property type="entry name" value="FAD/NAD-bd_sf"/>
</dbReference>